<dbReference type="GO" id="GO:0015658">
    <property type="term" value="F:branched-chain amino acid transmembrane transporter activity"/>
    <property type="evidence" value="ECO:0007669"/>
    <property type="project" value="TreeGrafter"/>
</dbReference>
<dbReference type="GO" id="GO:0005524">
    <property type="term" value="F:ATP binding"/>
    <property type="evidence" value="ECO:0007669"/>
    <property type="project" value="UniProtKB-KW"/>
</dbReference>
<protein>
    <submittedName>
        <fullName evidence="7">ABC transporter ATP-binding protein</fullName>
    </submittedName>
</protein>
<accession>A0A2T4J102</accession>
<evidence type="ECO:0000256" key="3">
    <source>
        <dbReference type="ARBA" id="ARBA00022741"/>
    </source>
</evidence>
<proteinExistence type="inferred from homology"/>
<keyword evidence="5" id="KW-0029">Amino-acid transport</keyword>
<dbReference type="Pfam" id="PF00005">
    <property type="entry name" value="ABC_tran"/>
    <property type="match status" value="1"/>
</dbReference>
<evidence type="ECO:0000256" key="1">
    <source>
        <dbReference type="ARBA" id="ARBA00005417"/>
    </source>
</evidence>
<dbReference type="SMART" id="SM00382">
    <property type="entry name" value="AAA"/>
    <property type="match status" value="1"/>
</dbReference>
<evidence type="ECO:0000313" key="7">
    <source>
        <dbReference type="EMBL" id="PTE11562.1"/>
    </source>
</evidence>
<dbReference type="InterPro" id="IPR003593">
    <property type="entry name" value="AAA+_ATPase"/>
</dbReference>
<dbReference type="OrthoDB" id="9806149at2"/>
<dbReference type="PROSITE" id="PS50893">
    <property type="entry name" value="ABC_TRANSPORTER_2"/>
    <property type="match status" value="1"/>
</dbReference>
<reference evidence="7 8" key="1">
    <citation type="submission" date="2018-03" db="EMBL/GenBank/DDBJ databases">
        <title>Genome sequence of the symbiotic type strain Mesorhizobium helmanticense CSLC115NT isolated from Lotus corniculatus nodules.</title>
        <authorList>
            <person name="Sannazzaro A.I."/>
            <person name="Torres Tejerizo G.A."/>
            <person name="Dip D."/>
            <person name="Caballero M."/>
            <person name="Pistorio M."/>
            <person name="Estrella M.J."/>
        </authorList>
    </citation>
    <scope>NUCLEOTIDE SEQUENCE [LARGE SCALE GENOMIC DNA]</scope>
    <source>
        <strain evidence="7 8">CSLC115N</strain>
    </source>
</reference>
<gene>
    <name evidence="7" type="ORF">C9427_04915</name>
</gene>
<dbReference type="EMBL" id="PZJX01000007">
    <property type="protein sequence ID" value="PTE11562.1"/>
    <property type="molecule type" value="Genomic_DNA"/>
</dbReference>
<name>A0A2T4J102_9HYPH</name>
<organism evidence="7 8">
    <name type="scientific">Mesorhizobium helmanticense</name>
    <dbReference type="NCBI Taxonomy" id="1776423"/>
    <lineage>
        <taxon>Bacteria</taxon>
        <taxon>Pseudomonadati</taxon>
        <taxon>Pseudomonadota</taxon>
        <taxon>Alphaproteobacteria</taxon>
        <taxon>Hyphomicrobiales</taxon>
        <taxon>Phyllobacteriaceae</taxon>
        <taxon>Mesorhizobium</taxon>
    </lineage>
</organism>
<dbReference type="AlphaFoldDB" id="A0A2T4J102"/>
<keyword evidence="3" id="KW-0547">Nucleotide-binding</keyword>
<dbReference type="CDD" id="cd03224">
    <property type="entry name" value="ABC_TM1139_LivF_branched"/>
    <property type="match status" value="1"/>
</dbReference>
<feature type="domain" description="ABC transporter" evidence="6">
    <location>
        <begin position="7"/>
        <end position="239"/>
    </location>
</feature>
<keyword evidence="4 7" id="KW-0067">ATP-binding</keyword>
<dbReference type="PANTHER" id="PTHR43820:SF4">
    <property type="entry name" value="HIGH-AFFINITY BRANCHED-CHAIN AMINO ACID TRANSPORT ATP-BINDING PROTEIN LIVF"/>
    <property type="match status" value="1"/>
</dbReference>
<evidence type="ECO:0000256" key="5">
    <source>
        <dbReference type="ARBA" id="ARBA00022970"/>
    </source>
</evidence>
<dbReference type="InterPro" id="IPR027417">
    <property type="entry name" value="P-loop_NTPase"/>
</dbReference>
<dbReference type="Gene3D" id="3.40.50.300">
    <property type="entry name" value="P-loop containing nucleotide triphosphate hydrolases"/>
    <property type="match status" value="1"/>
</dbReference>
<dbReference type="SUPFAM" id="SSF52540">
    <property type="entry name" value="P-loop containing nucleoside triphosphate hydrolases"/>
    <property type="match status" value="1"/>
</dbReference>
<comment type="caution">
    <text evidence="7">The sequence shown here is derived from an EMBL/GenBank/DDBJ whole genome shotgun (WGS) entry which is preliminary data.</text>
</comment>
<dbReference type="InterPro" id="IPR017871">
    <property type="entry name" value="ABC_transporter-like_CS"/>
</dbReference>
<dbReference type="Proteomes" id="UP000240259">
    <property type="component" value="Unassembled WGS sequence"/>
</dbReference>
<dbReference type="RefSeq" id="WP_107648056.1">
    <property type="nucleotide sequence ID" value="NZ_PZJX01000007.1"/>
</dbReference>
<sequence length="239" mass="25909">MSENPILSVEAVTSGYGRVTVLHDITLEAGRFGNVGLFGPNGHGKTTLLRTISGLVAPKSGRVAFDGKDITGLSARAIVATGLIHVPQGNKLFPDLTIGDCMALGAYSPRARPHEAENREKVVKLFPKLAERWRQRVRTLSGGERQMVSIGTALMSHPRLLILDEPTLGLAPKIKDELCAAVMDISKGGVPLVVVEQDIEFLLELSRQLFLVDHGAVKTEIRPGESLEHSEIMAMYFGH</sequence>
<evidence type="ECO:0000256" key="2">
    <source>
        <dbReference type="ARBA" id="ARBA00022448"/>
    </source>
</evidence>
<evidence type="ECO:0000313" key="8">
    <source>
        <dbReference type="Proteomes" id="UP000240259"/>
    </source>
</evidence>
<dbReference type="PANTHER" id="PTHR43820">
    <property type="entry name" value="HIGH-AFFINITY BRANCHED-CHAIN AMINO ACID TRANSPORT ATP-BINDING PROTEIN LIVF"/>
    <property type="match status" value="1"/>
</dbReference>
<dbReference type="InterPro" id="IPR052156">
    <property type="entry name" value="BCAA_Transport_ATP-bd_LivF"/>
</dbReference>
<keyword evidence="2" id="KW-0813">Transport</keyword>
<dbReference type="PROSITE" id="PS00211">
    <property type="entry name" value="ABC_TRANSPORTER_1"/>
    <property type="match status" value="1"/>
</dbReference>
<dbReference type="GO" id="GO:0015807">
    <property type="term" value="P:L-amino acid transport"/>
    <property type="evidence" value="ECO:0007669"/>
    <property type="project" value="TreeGrafter"/>
</dbReference>
<dbReference type="InterPro" id="IPR003439">
    <property type="entry name" value="ABC_transporter-like_ATP-bd"/>
</dbReference>
<evidence type="ECO:0000256" key="4">
    <source>
        <dbReference type="ARBA" id="ARBA00022840"/>
    </source>
</evidence>
<comment type="similarity">
    <text evidence="1">Belongs to the ABC transporter superfamily.</text>
</comment>
<dbReference type="GO" id="GO:0016887">
    <property type="term" value="F:ATP hydrolysis activity"/>
    <property type="evidence" value="ECO:0007669"/>
    <property type="project" value="InterPro"/>
</dbReference>
<evidence type="ECO:0000259" key="6">
    <source>
        <dbReference type="PROSITE" id="PS50893"/>
    </source>
</evidence>
<keyword evidence="8" id="KW-1185">Reference proteome</keyword>